<dbReference type="PATRIC" id="fig|319653.3.peg.625"/>
<gene>
    <name evidence="2" type="ORF">IV87_GL000614</name>
</gene>
<feature type="transmembrane region" description="Helical" evidence="1">
    <location>
        <begin position="45"/>
        <end position="69"/>
    </location>
</feature>
<dbReference type="Proteomes" id="UP000051749">
    <property type="component" value="Unassembled WGS sequence"/>
</dbReference>
<proteinExistence type="predicted"/>
<name>A0A0R2K6X1_9LACO</name>
<comment type="caution">
    <text evidence="2">The sequence shown here is derived from an EMBL/GenBank/DDBJ whole genome shotgun (WGS) entry which is preliminary data.</text>
</comment>
<sequence length="70" mass="7810">MKAIVMNANLIIGVVAILIGLFQFYSVHKSWKTLRVSMNSHSSLFMPFAIWYSIFFGLIFIGLGISALLA</sequence>
<organism evidence="2 3">
    <name type="scientific">Pediococcus ethanolidurans</name>
    <dbReference type="NCBI Taxonomy" id="319653"/>
    <lineage>
        <taxon>Bacteria</taxon>
        <taxon>Bacillati</taxon>
        <taxon>Bacillota</taxon>
        <taxon>Bacilli</taxon>
        <taxon>Lactobacillales</taxon>
        <taxon>Lactobacillaceae</taxon>
        <taxon>Pediococcus</taxon>
    </lineage>
</organism>
<reference evidence="2 3" key="1">
    <citation type="journal article" date="2015" name="Genome Announc.">
        <title>Expanding the biotechnology potential of lactobacilli through comparative genomics of 213 strains and associated genera.</title>
        <authorList>
            <person name="Sun Z."/>
            <person name="Harris H.M."/>
            <person name="McCann A."/>
            <person name="Guo C."/>
            <person name="Argimon S."/>
            <person name="Zhang W."/>
            <person name="Yang X."/>
            <person name="Jeffery I.B."/>
            <person name="Cooney J.C."/>
            <person name="Kagawa T.F."/>
            <person name="Liu W."/>
            <person name="Song Y."/>
            <person name="Salvetti E."/>
            <person name="Wrobel A."/>
            <person name="Rasinkangas P."/>
            <person name="Parkhill J."/>
            <person name="Rea M.C."/>
            <person name="O'Sullivan O."/>
            <person name="Ritari J."/>
            <person name="Douillard F.P."/>
            <person name="Paul Ross R."/>
            <person name="Yang R."/>
            <person name="Briner A.E."/>
            <person name="Felis G.E."/>
            <person name="de Vos W.M."/>
            <person name="Barrangou R."/>
            <person name="Klaenhammer T.R."/>
            <person name="Caufield P.W."/>
            <person name="Cui Y."/>
            <person name="Zhang H."/>
            <person name="O'Toole P.W."/>
        </authorList>
    </citation>
    <scope>NUCLEOTIDE SEQUENCE [LARGE SCALE GENOMIC DNA]</scope>
    <source>
        <strain evidence="2 3">DSM 22301</strain>
    </source>
</reference>
<keyword evidence="1" id="KW-0812">Transmembrane</keyword>
<dbReference type="AlphaFoldDB" id="A0A0R2K6X1"/>
<accession>A0A0R2K6X1</accession>
<dbReference type="EMBL" id="JQBY01000016">
    <property type="protein sequence ID" value="KRN82004.1"/>
    <property type="molecule type" value="Genomic_DNA"/>
</dbReference>
<dbReference type="STRING" id="319653.SAMN04487973_11617"/>
<dbReference type="RefSeq" id="WP_143053185.1">
    <property type="nucleotide sequence ID" value="NZ_JAGXJC010000026.1"/>
</dbReference>
<evidence type="ECO:0000313" key="2">
    <source>
        <dbReference type="EMBL" id="KRN82004.1"/>
    </source>
</evidence>
<feature type="transmembrane region" description="Helical" evidence="1">
    <location>
        <begin position="7"/>
        <end position="25"/>
    </location>
</feature>
<keyword evidence="1" id="KW-1133">Transmembrane helix</keyword>
<evidence type="ECO:0000256" key="1">
    <source>
        <dbReference type="SAM" id="Phobius"/>
    </source>
</evidence>
<evidence type="ECO:0000313" key="3">
    <source>
        <dbReference type="Proteomes" id="UP000051749"/>
    </source>
</evidence>
<protein>
    <recommendedName>
        <fullName evidence="4">Immunity protein</fullName>
    </recommendedName>
</protein>
<evidence type="ECO:0008006" key="4">
    <source>
        <dbReference type="Google" id="ProtNLM"/>
    </source>
</evidence>
<keyword evidence="1" id="KW-0472">Membrane</keyword>